<keyword evidence="2" id="KW-0804">Transcription</keyword>
<proteinExistence type="inferred from homology"/>
<keyword evidence="1" id="KW-0805">Transcription regulation</keyword>
<dbReference type="eggNOG" id="ENOG502QPNC">
    <property type="taxonomic scope" value="Eukaryota"/>
</dbReference>
<protein>
    <submittedName>
        <fullName evidence="4">Uncharacterized protein</fullName>
    </submittedName>
</protein>
<dbReference type="InterPro" id="IPR005202">
    <property type="entry name" value="TF_GRAS"/>
</dbReference>
<dbReference type="HOGENOM" id="CLU_104474_1_0_1"/>
<evidence type="ECO:0000313" key="4">
    <source>
        <dbReference type="EnsemblPlants" id="OGLUM11G13920.1"/>
    </source>
</evidence>
<comment type="caution">
    <text evidence="3">Lacks conserved residue(s) required for the propagation of feature annotation.</text>
</comment>
<evidence type="ECO:0000256" key="1">
    <source>
        <dbReference type="ARBA" id="ARBA00023015"/>
    </source>
</evidence>
<dbReference type="Gramene" id="OGLUM11G13920.1">
    <property type="protein sequence ID" value="OGLUM11G13920.1"/>
    <property type="gene ID" value="OGLUM11G13920"/>
</dbReference>
<name>A0A0E0BJB9_9ORYZ</name>
<dbReference type="PANTHER" id="PTHR31636">
    <property type="entry name" value="OSJNBA0084A10.13 PROTEIN-RELATED"/>
    <property type="match status" value="1"/>
</dbReference>
<dbReference type="EnsemblPlants" id="OGLUM11G13920.1">
    <property type="protein sequence ID" value="OGLUM11G13920.1"/>
    <property type="gene ID" value="OGLUM11G13920"/>
</dbReference>
<sequence length="113" mass="13338">MVVTEQEASHNAALLAERFVEALNYYARGSVEHTRVERWLLGEEIMNIWHERLERWVRRLEGAGFGRIPLSYYALLQARRVAQGLGCDGFKVREEKGNFFLFFVSTWRGRRFD</sequence>
<reference evidence="4" key="2">
    <citation type="submission" date="2018-05" db="EMBL/GenBank/DDBJ databases">
        <title>OgluRS3 (Oryza glumaepatula Reference Sequence Version 3).</title>
        <authorList>
            <person name="Zhang J."/>
            <person name="Kudrna D."/>
            <person name="Lee S."/>
            <person name="Talag J."/>
            <person name="Welchert J."/>
            <person name="Wing R.A."/>
        </authorList>
    </citation>
    <scope>NUCLEOTIDE SEQUENCE [LARGE SCALE GENOMIC DNA]</scope>
</reference>
<evidence type="ECO:0000256" key="2">
    <source>
        <dbReference type="ARBA" id="ARBA00023163"/>
    </source>
</evidence>
<dbReference type="Pfam" id="PF03514">
    <property type="entry name" value="GRAS"/>
    <property type="match status" value="1"/>
</dbReference>
<dbReference type="STRING" id="40148.A0A0E0BJB9"/>
<evidence type="ECO:0000313" key="5">
    <source>
        <dbReference type="Proteomes" id="UP000026961"/>
    </source>
</evidence>
<comment type="similarity">
    <text evidence="3">Belongs to the GRAS family.</text>
</comment>
<dbReference type="AlphaFoldDB" id="A0A0E0BJB9"/>
<dbReference type="Proteomes" id="UP000026961">
    <property type="component" value="Chromosome 11"/>
</dbReference>
<organism evidence="4">
    <name type="scientific">Oryza glumipatula</name>
    <dbReference type="NCBI Taxonomy" id="40148"/>
    <lineage>
        <taxon>Eukaryota</taxon>
        <taxon>Viridiplantae</taxon>
        <taxon>Streptophyta</taxon>
        <taxon>Embryophyta</taxon>
        <taxon>Tracheophyta</taxon>
        <taxon>Spermatophyta</taxon>
        <taxon>Magnoliopsida</taxon>
        <taxon>Liliopsida</taxon>
        <taxon>Poales</taxon>
        <taxon>Poaceae</taxon>
        <taxon>BOP clade</taxon>
        <taxon>Oryzoideae</taxon>
        <taxon>Oryzeae</taxon>
        <taxon>Oryzinae</taxon>
        <taxon>Oryza</taxon>
    </lineage>
</organism>
<accession>A0A0E0BJB9</accession>
<dbReference type="PROSITE" id="PS50985">
    <property type="entry name" value="GRAS"/>
    <property type="match status" value="1"/>
</dbReference>
<keyword evidence="5" id="KW-1185">Reference proteome</keyword>
<evidence type="ECO:0000256" key="3">
    <source>
        <dbReference type="PROSITE-ProRule" id="PRU01191"/>
    </source>
</evidence>
<reference evidence="4" key="1">
    <citation type="submission" date="2015-04" db="UniProtKB">
        <authorList>
            <consortium name="EnsemblPlants"/>
        </authorList>
    </citation>
    <scope>IDENTIFICATION</scope>
</reference>
<feature type="region of interest" description="SAW" evidence="3">
    <location>
        <begin position="45"/>
        <end position="113"/>
    </location>
</feature>